<evidence type="ECO:0000313" key="2">
    <source>
        <dbReference type="Proteomes" id="UP000006038"/>
    </source>
</evidence>
<reference evidence="1" key="1">
    <citation type="journal article" date="2013" name="Nat. Commun.">
        <title>Whole-genome sequencing of Oryza brachyantha reveals mechanisms underlying Oryza genome evolution.</title>
        <authorList>
            <person name="Chen J."/>
            <person name="Huang Q."/>
            <person name="Gao D."/>
            <person name="Wang J."/>
            <person name="Lang Y."/>
            <person name="Liu T."/>
            <person name="Li B."/>
            <person name="Bai Z."/>
            <person name="Luis Goicoechea J."/>
            <person name="Liang C."/>
            <person name="Chen C."/>
            <person name="Zhang W."/>
            <person name="Sun S."/>
            <person name="Liao Y."/>
            <person name="Zhang X."/>
            <person name="Yang L."/>
            <person name="Song C."/>
            <person name="Wang M."/>
            <person name="Shi J."/>
            <person name="Liu G."/>
            <person name="Liu J."/>
            <person name="Zhou H."/>
            <person name="Zhou W."/>
            <person name="Yu Q."/>
            <person name="An N."/>
            <person name="Chen Y."/>
            <person name="Cai Q."/>
            <person name="Wang B."/>
            <person name="Liu B."/>
            <person name="Min J."/>
            <person name="Huang Y."/>
            <person name="Wu H."/>
            <person name="Li Z."/>
            <person name="Zhang Y."/>
            <person name="Yin Y."/>
            <person name="Song W."/>
            <person name="Jiang J."/>
            <person name="Jackson S.A."/>
            <person name="Wing R.A."/>
            <person name="Wang J."/>
            <person name="Chen M."/>
        </authorList>
    </citation>
    <scope>NUCLEOTIDE SEQUENCE [LARGE SCALE GENOMIC DNA]</scope>
    <source>
        <strain evidence="1">cv. IRGC 101232</strain>
    </source>
</reference>
<name>J3NDA6_ORYBR</name>
<dbReference type="Gramene" id="OB12G19640.1">
    <property type="protein sequence ID" value="OB12G19640.1"/>
    <property type="gene ID" value="OB12G19640"/>
</dbReference>
<accession>J3NDA6</accession>
<organism evidence="1">
    <name type="scientific">Oryza brachyantha</name>
    <name type="common">malo sina</name>
    <dbReference type="NCBI Taxonomy" id="4533"/>
    <lineage>
        <taxon>Eukaryota</taxon>
        <taxon>Viridiplantae</taxon>
        <taxon>Streptophyta</taxon>
        <taxon>Embryophyta</taxon>
        <taxon>Tracheophyta</taxon>
        <taxon>Spermatophyta</taxon>
        <taxon>Magnoliopsida</taxon>
        <taxon>Liliopsida</taxon>
        <taxon>Poales</taxon>
        <taxon>Poaceae</taxon>
        <taxon>BOP clade</taxon>
        <taxon>Oryzoideae</taxon>
        <taxon>Oryzeae</taxon>
        <taxon>Oryzinae</taxon>
        <taxon>Oryza</taxon>
    </lineage>
</organism>
<sequence>MSEGYIQKGLREIPSKETLGNMQEGTEGLGFAGREIGIKSKGLSSAALALASSCRIM</sequence>
<evidence type="ECO:0000313" key="1">
    <source>
        <dbReference type="EnsemblPlants" id="OB12G19640.1"/>
    </source>
</evidence>
<dbReference type="EnsemblPlants" id="OB12G19640.1">
    <property type="protein sequence ID" value="OB12G19640.1"/>
    <property type="gene ID" value="OB12G19640"/>
</dbReference>
<protein>
    <submittedName>
        <fullName evidence="1">Uncharacterized protein</fullName>
    </submittedName>
</protein>
<reference evidence="1" key="2">
    <citation type="submission" date="2013-04" db="UniProtKB">
        <authorList>
            <consortium name="EnsemblPlants"/>
        </authorList>
    </citation>
    <scope>IDENTIFICATION</scope>
</reference>
<dbReference type="AlphaFoldDB" id="J3NDA6"/>
<keyword evidence="2" id="KW-1185">Reference proteome</keyword>
<dbReference type="HOGENOM" id="CLU_2999670_0_0_1"/>
<dbReference type="Proteomes" id="UP000006038">
    <property type="component" value="Chromosome 12"/>
</dbReference>
<proteinExistence type="predicted"/>